<dbReference type="InterPro" id="IPR036397">
    <property type="entry name" value="RNaseH_sf"/>
</dbReference>
<reference evidence="2 3" key="1">
    <citation type="submission" date="2023-03" db="EMBL/GenBank/DDBJ databases">
        <title>WGS of Gossypium arboreum.</title>
        <authorList>
            <person name="Yu D."/>
        </authorList>
    </citation>
    <scope>NUCLEOTIDE SEQUENCE [LARGE SCALE GENOMIC DNA]</scope>
    <source>
        <tissue evidence="2">Leaf</tissue>
    </source>
</reference>
<dbReference type="InterPro" id="IPR002156">
    <property type="entry name" value="RNaseH_domain"/>
</dbReference>
<evidence type="ECO:0000313" key="2">
    <source>
        <dbReference type="EMBL" id="KAK5795132.1"/>
    </source>
</evidence>
<accession>A0ABR0NJE7</accession>
<dbReference type="Proteomes" id="UP001358586">
    <property type="component" value="Chromosome 10"/>
</dbReference>
<dbReference type="PANTHER" id="PTHR47723:SF19">
    <property type="entry name" value="POLYNUCLEOTIDYL TRANSFERASE, RIBONUCLEASE H-LIKE SUPERFAMILY PROTEIN"/>
    <property type="match status" value="1"/>
</dbReference>
<name>A0ABR0NJE7_GOSAR</name>
<proteinExistence type="predicted"/>
<keyword evidence="3" id="KW-1185">Reference proteome</keyword>
<dbReference type="InterPro" id="IPR012337">
    <property type="entry name" value="RNaseH-like_sf"/>
</dbReference>
<evidence type="ECO:0000259" key="1">
    <source>
        <dbReference type="Pfam" id="PF13456"/>
    </source>
</evidence>
<sequence length="125" mass="13751">MLNIGIKNSLQAELWGVRVSLCLAKSLGIRGLIGELDALLVVQSFQRLLEKNHSLGTLIKDCFNLIDEGWVTEVRHIHCEGNSCAGHLAKLAQNNERGLVCLEMAPVSLEPLLHRDNCGEGVIRI</sequence>
<dbReference type="PANTHER" id="PTHR47723">
    <property type="entry name" value="OS05G0353850 PROTEIN"/>
    <property type="match status" value="1"/>
</dbReference>
<feature type="domain" description="RNase H type-1" evidence="1">
    <location>
        <begin position="8"/>
        <end position="92"/>
    </location>
</feature>
<organism evidence="2 3">
    <name type="scientific">Gossypium arboreum</name>
    <name type="common">Tree cotton</name>
    <name type="synonym">Gossypium nanking</name>
    <dbReference type="NCBI Taxonomy" id="29729"/>
    <lineage>
        <taxon>Eukaryota</taxon>
        <taxon>Viridiplantae</taxon>
        <taxon>Streptophyta</taxon>
        <taxon>Embryophyta</taxon>
        <taxon>Tracheophyta</taxon>
        <taxon>Spermatophyta</taxon>
        <taxon>Magnoliopsida</taxon>
        <taxon>eudicotyledons</taxon>
        <taxon>Gunneridae</taxon>
        <taxon>Pentapetalae</taxon>
        <taxon>rosids</taxon>
        <taxon>malvids</taxon>
        <taxon>Malvales</taxon>
        <taxon>Malvaceae</taxon>
        <taxon>Malvoideae</taxon>
        <taxon>Gossypium</taxon>
    </lineage>
</organism>
<dbReference type="Pfam" id="PF13456">
    <property type="entry name" value="RVT_3"/>
    <property type="match status" value="1"/>
</dbReference>
<comment type="caution">
    <text evidence="2">The sequence shown here is derived from an EMBL/GenBank/DDBJ whole genome shotgun (WGS) entry which is preliminary data.</text>
</comment>
<dbReference type="InterPro" id="IPR053151">
    <property type="entry name" value="RNase_H-like"/>
</dbReference>
<dbReference type="SUPFAM" id="SSF53098">
    <property type="entry name" value="Ribonuclease H-like"/>
    <property type="match status" value="1"/>
</dbReference>
<dbReference type="Gene3D" id="3.30.420.10">
    <property type="entry name" value="Ribonuclease H-like superfamily/Ribonuclease H"/>
    <property type="match status" value="1"/>
</dbReference>
<dbReference type="CDD" id="cd06222">
    <property type="entry name" value="RNase_H_like"/>
    <property type="match status" value="1"/>
</dbReference>
<gene>
    <name evidence="2" type="ORF">PVK06_036389</name>
</gene>
<evidence type="ECO:0000313" key="3">
    <source>
        <dbReference type="Proteomes" id="UP001358586"/>
    </source>
</evidence>
<dbReference type="InterPro" id="IPR044730">
    <property type="entry name" value="RNase_H-like_dom_plant"/>
</dbReference>
<dbReference type="EMBL" id="JARKNE010000010">
    <property type="protein sequence ID" value="KAK5795132.1"/>
    <property type="molecule type" value="Genomic_DNA"/>
</dbReference>
<protein>
    <recommendedName>
        <fullName evidence="1">RNase H type-1 domain-containing protein</fullName>
    </recommendedName>
</protein>